<dbReference type="AlphaFoldDB" id="J8PNB8"/>
<accession>J8PNB8</accession>
<evidence type="ECO:0000256" key="8">
    <source>
        <dbReference type="ARBA" id="ARBA00022842"/>
    </source>
</evidence>
<evidence type="ECO:0000256" key="11">
    <source>
        <dbReference type="PIRSR" id="PIRSR604469-1"/>
    </source>
</evidence>
<comment type="similarity">
    <text evidence="3">Belongs to the HAD-like hydrolase superfamily. SerB family.</text>
</comment>
<keyword evidence="7" id="KW-0378">Hydrolase</keyword>
<keyword evidence="13" id="KW-1185">Reference proteome</keyword>
<evidence type="ECO:0000256" key="5">
    <source>
        <dbReference type="ARBA" id="ARBA00022605"/>
    </source>
</evidence>
<dbReference type="PANTHER" id="PTHR43344:SF2">
    <property type="entry name" value="PHOSPHOSERINE PHOSPHATASE"/>
    <property type="match status" value="1"/>
</dbReference>
<keyword evidence="9" id="KW-0718">Serine biosynthesis</keyword>
<evidence type="ECO:0000313" key="13">
    <source>
        <dbReference type="Proteomes" id="UP000006968"/>
    </source>
</evidence>
<comment type="caution">
    <text evidence="12">The sequence shown here is derived from an EMBL/GenBank/DDBJ whole genome shotgun (WGS) entry which is preliminary data.</text>
</comment>
<keyword evidence="6" id="KW-0479">Metal-binding</keyword>
<dbReference type="Pfam" id="PF00702">
    <property type="entry name" value="Hydrolase"/>
    <property type="match status" value="1"/>
</dbReference>
<evidence type="ECO:0000256" key="6">
    <source>
        <dbReference type="ARBA" id="ARBA00022723"/>
    </source>
</evidence>
<feature type="active site" description="Nucleophile" evidence="11">
    <location>
        <position position="97"/>
    </location>
</feature>
<dbReference type="SFLD" id="SFLDG01136">
    <property type="entry name" value="C1.6:_Phosphoserine_Phosphatas"/>
    <property type="match status" value="1"/>
</dbReference>
<dbReference type="SFLD" id="SFLDS00003">
    <property type="entry name" value="Haloacid_Dehalogenase"/>
    <property type="match status" value="1"/>
</dbReference>
<dbReference type="NCBIfam" id="TIGR00338">
    <property type="entry name" value="serB"/>
    <property type="match status" value="1"/>
</dbReference>
<dbReference type="HOGENOM" id="CLU_036368_4_0_1"/>
<evidence type="ECO:0000256" key="1">
    <source>
        <dbReference type="ARBA" id="ARBA00001946"/>
    </source>
</evidence>
<evidence type="ECO:0000256" key="4">
    <source>
        <dbReference type="ARBA" id="ARBA00012640"/>
    </source>
</evidence>
<sequence length="309" mass="34448">MSKFAVTCIAHGESLPQKTIDQIAKEIIETSKQEISIKTVKKLSTRATDIFVEVASTVSQKDFKNELTSVIESHDNVDVIVSANNEYRQAKKLFVFDMDSTLIYQEVIELIAAYAGVEEQVHEITERAMNNELDFKESLRERVKLLKGLQIDTLYDEIKQKLEITKGVPELCKFLHEKNCKLAVLSGGFIQFASFIKDQLNLDFCKANLLEVDAEGKLTGKTLGTTVDGQCKSETLLELCDNYKVPVEASCMVGDGGNDLPAMATAGFGIAWNAKPKVQKAAPCKLNSKSMTDILYILGYTDDEIYHRQ</sequence>
<protein>
    <recommendedName>
        <fullName evidence="4">phosphoserine phosphatase</fullName>
        <ecNumber evidence="4">3.1.3.3</ecNumber>
    </recommendedName>
    <alternativeName>
        <fullName evidence="10">O-phosphoserine phosphohydrolase</fullName>
    </alternativeName>
</protein>
<dbReference type="GO" id="GO:0000287">
    <property type="term" value="F:magnesium ion binding"/>
    <property type="evidence" value="ECO:0007669"/>
    <property type="project" value="TreeGrafter"/>
</dbReference>
<organism evidence="12 13">
    <name type="scientific">Saccharomyces arboricola (strain H-6 / AS 2.3317 / CBS 10644)</name>
    <name type="common">Yeast</name>
    <dbReference type="NCBI Taxonomy" id="1160507"/>
    <lineage>
        <taxon>Eukaryota</taxon>
        <taxon>Fungi</taxon>
        <taxon>Dikarya</taxon>
        <taxon>Ascomycota</taxon>
        <taxon>Saccharomycotina</taxon>
        <taxon>Saccharomycetes</taxon>
        <taxon>Saccharomycetales</taxon>
        <taxon>Saccharomycetaceae</taxon>
        <taxon>Saccharomyces</taxon>
    </lineage>
</organism>
<name>J8PNB8_SACAR</name>
<dbReference type="NCBIfam" id="TIGR01488">
    <property type="entry name" value="HAD-SF-IB"/>
    <property type="match status" value="1"/>
</dbReference>
<dbReference type="InterPro" id="IPR004469">
    <property type="entry name" value="PSP"/>
</dbReference>
<dbReference type="GO" id="GO:0036424">
    <property type="term" value="F:L-phosphoserine phosphatase activity"/>
    <property type="evidence" value="ECO:0007669"/>
    <property type="project" value="InterPro"/>
</dbReference>
<evidence type="ECO:0000256" key="3">
    <source>
        <dbReference type="ARBA" id="ARBA00009184"/>
    </source>
</evidence>
<evidence type="ECO:0000256" key="9">
    <source>
        <dbReference type="ARBA" id="ARBA00023299"/>
    </source>
</evidence>
<keyword evidence="5" id="KW-0028">Amino-acid biosynthesis</keyword>
<proteinExistence type="inferred from homology"/>
<dbReference type="Gene3D" id="3.40.50.1000">
    <property type="entry name" value="HAD superfamily/HAD-like"/>
    <property type="match status" value="1"/>
</dbReference>
<dbReference type="GO" id="GO:0005737">
    <property type="term" value="C:cytoplasm"/>
    <property type="evidence" value="ECO:0007669"/>
    <property type="project" value="TreeGrafter"/>
</dbReference>
<dbReference type="GO" id="GO:0006564">
    <property type="term" value="P:L-serine biosynthetic process"/>
    <property type="evidence" value="ECO:0007669"/>
    <property type="project" value="UniProtKB-KW"/>
</dbReference>
<dbReference type="Proteomes" id="UP000006968">
    <property type="component" value="Chromosome VII"/>
</dbReference>
<dbReference type="UniPathway" id="UPA00135">
    <property type="reaction ID" value="UER00198"/>
</dbReference>
<evidence type="ECO:0000256" key="2">
    <source>
        <dbReference type="ARBA" id="ARBA00005135"/>
    </source>
</evidence>
<dbReference type="EMBL" id="ALIE01000089">
    <property type="protein sequence ID" value="EJS43575.1"/>
    <property type="molecule type" value="Genomic_DNA"/>
</dbReference>
<reference evidence="12 13" key="1">
    <citation type="journal article" date="2013" name="BMC Genomics">
        <title>High quality de novo sequencing and assembly of the Saccharomyces arboricolus genome.</title>
        <authorList>
            <person name="Liti G."/>
            <person name="Nguyen Ba A.N."/>
            <person name="Blythe M."/>
            <person name="Mueller C.A."/>
            <person name="Bergstroem A."/>
            <person name="Cubillos F.A."/>
            <person name="Dafhnis-Calas F."/>
            <person name="Khoshraftar S."/>
            <person name="Malla S."/>
            <person name="Mehta N."/>
            <person name="Siow C.C."/>
            <person name="Warringer J."/>
            <person name="Moses A.M."/>
            <person name="Louis E.J."/>
            <person name="Nieduszynski C.A."/>
        </authorList>
    </citation>
    <scope>NUCLEOTIDE SEQUENCE [LARGE SCALE GENOMIC DNA]</scope>
    <source>
        <strain evidence="13">H-6 / AS 2.3317 / CBS 10644</strain>
    </source>
</reference>
<dbReference type="OrthoDB" id="27226at2759"/>
<dbReference type="SUPFAM" id="SSF56784">
    <property type="entry name" value="HAD-like"/>
    <property type="match status" value="1"/>
</dbReference>
<dbReference type="PANTHER" id="PTHR43344">
    <property type="entry name" value="PHOSPHOSERINE PHOSPHATASE"/>
    <property type="match status" value="1"/>
</dbReference>
<dbReference type="FunFam" id="3.40.50.1000:FF:000283">
    <property type="entry name" value="Phosphoserine phosphatase"/>
    <property type="match status" value="1"/>
</dbReference>
<evidence type="ECO:0000313" key="12">
    <source>
        <dbReference type="EMBL" id="EJS43575.1"/>
    </source>
</evidence>
<dbReference type="SFLD" id="SFLDG01137">
    <property type="entry name" value="C1.6.1:_Phosphoserine_Phosphat"/>
    <property type="match status" value="1"/>
</dbReference>
<evidence type="ECO:0000256" key="10">
    <source>
        <dbReference type="ARBA" id="ARBA00031693"/>
    </source>
</evidence>
<comment type="cofactor">
    <cofactor evidence="1">
        <name>Mg(2+)</name>
        <dbReference type="ChEBI" id="CHEBI:18420"/>
    </cofactor>
</comment>
<keyword evidence="8" id="KW-0460">Magnesium</keyword>
<feature type="active site" description="Proton donor" evidence="11">
    <location>
        <position position="99"/>
    </location>
</feature>
<evidence type="ECO:0000256" key="7">
    <source>
        <dbReference type="ARBA" id="ARBA00022801"/>
    </source>
</evidence>
<dbReference type="CDD" id="cd07500">
    <property type="entry name" value="HAD_PSP"/>
    <property type="match status" value="1"/>
</dbReference>
<dbReference type="InterPro" id="IPR050582">
    <property type="entry name" value="HAD-like_SerB"/>
</dbReference>
<comment type="pathway">
    <text evidence="2">Amino-acid biosynthesis; L-serine biosynthesis; L-serine from 3-phospho-D-glycerate: step 3/3.</text>
</comment>
<dbReference type="InterPro" id="IPR036412">
    <property type="entry name" value="HAD-like_sf"/>
</dbReference>
<dbReference type="EC" id="3.1.3.3" evidence="4"/>
<dbReference type="SFLD" id="SFLDF00029">
    <property type="entry name" value="phosphoserine_phosphatase"/>
    <property type="match status" value="1"/>
</dbReference>
<dbReference type="InterPro" id="IPR023214">
    <property type="entry name" value="HAD_sf"/>
</dbReference>
<gene>
    <name evidence="12" type="ORF">SU7_1332</name>
</gene>